<dbReference type="EMBL" id="KN831769">
    <property type="protein sequence ID" value="KIM48055.1"/>
    <property type="molecule type" value="Genomic_DNA"/>
</dbReference>
<dbReference type="Gene3D" id="3.40.50.12780">
    <property type="entry name" value="N-terminal domain of ligase-like"/>
    <property type="match status" value="1"/>
</dbReference>
<dbReference type="Proteomes" id="UP000053424">
    <property type="component" value="Unassembled WGS sequence"/>
</dbReference>
<dbReference type="STRING" id="686832.A0A0C3CH40"/>
<evidence type="ECO:0000256" key="4">
    <source>
        <dbReference type="ARBA" id="ARBA00023098"/>
    </source>
</evidence>
<evidence type="ECO:0000313" key="7">
    <source>
        <dbReference type="EMBL" id="KIM48055.1"/>
    </source>
</evidence>
<proteinExistence type="inferred from homology"/>
<keyword evidence="2" id="KW-0436">Ligase</keyword>
<dbReference type="InterPro" id="IPR042099">
    <property type="entry name" value="ANL_N_sf"/>
</dbReference>
<name>A0A0C3CH40_HEBCY</name>
<organism evidence="7 8">
    <name type="scientific">Hebeloma cylindrosporum</name>
    <dbReference type="NCBI Taxonomy" id="76867"/>
    <lineage>
        <taxon>Eukaryota</taxon>
        <taxon>Fungi</taxon>
        <taxon>Dikarya</taxon>
        <taxon>Basidiomycota</taxon>
        <taxon>Agaricomycotina</taxon>
        <taxon>Agaricomycetes</taxon>
        <taxon>Agaricomycetidae</taxon>
        <taxon>Agaricales</taxon>
        <taxon>Agaricineae</taxon>
        <taxon>Hymenogastraceae</taxon>
        <taxon>Hebeloma</taxon>
    </lineage>
</organism>
<dbReference type="HOGENOM" id="CLU_000022_59_5_1"/>
<dbReference type="InterPro" id="IPR045851">
    <property type="entry name" value="AMP-bd_C_sf"/>
</dbReference>
<keyword evidence="8" id="KW-1185">Reference proteome</keyword>
<comment type="similarity">
    <text evidence="1">Belongs to the ATP-dependent AMP-binding enzyme family.</text>
</comment>
<dbReference type="SUPFAM" id="SSF56801">
    <property type="entry name" value="Acetyl-CoA synthetase-like"/>
    <property type="match status" value="1"/>
</dbReference>
<dbReference type="GO" id="GO:0016874">
    <property type="term" value="F:ligase activity"/>
    <property type="evidence" value="ECO:0007669"/>
    <property type="project" value="UniProtKB-KW"/>
</dbReference>
<dbReference type="OrthoDB" id="10253115at2759"/>
<feature type="domain" description="AMP-binding enzyme C-terminal" evidence="6">
    <location>
        <begin position="443"/>
        <end position="525"/>
    </location>
</feature>
<evidence type="ECO:0000259" key="6">
    <source>
        <dbReference type="Pfam" id="PF13193"/>
    </source>
</evidence>
<reference evidence="7 8" key="1">
    <citation type="submission" date="2014-04" db="EMBL/GenBank/DDBJ databases">
        <authorList>
            <consortium name="DOE Joint Genome Institute"/>
            <person name="Kuo A."/>
            <person name="Gay G."/>
            <person name="Dore J."/>
            <person name="Kohler A."/>
            <person name="Nagy L.G."/>
            <person name="Floudas D."/>
            <person name="Copeland A."/>
            <person name="Barry K.W."/>
            <person name="Cichocki N."/>
            <person name="Veneault-Fourrey C."/>
            <person name="LaButti K."/>
            <person name="Lindquist E.A."/>
            <person name="Lipzen A."/>
            <person name="Lundell T."/>
            <person name="Morin E."/>
            <person name="Murat C."/>
            <person name="Sun H."/>
            <person name="Tunlid A."/>
            <person name="Henrissat B."/>
            <person name="Grigoriev I.V."/>
            <person name="Hibbett D.S."/>
            <person name="Martin F."/>
            <person name="Nordberg H.P."/>
            <person name="Cantor M.N."/>
            <person name="Hua S.X."/>
        </authorList>
    </citation>
    <scope>NUCLEOTIDE SEQUENCE [LARGE SCALE GENOMIC DNA]</scope>
    <source>
        <strain evidence="8">h7</strain>
    </source>
</reference>
<dbReference type="PANTHER" id="PTHR43859">
    <property type="entry name" value="ACYL-ACTIVATING ENZYME"/>
    <property type="match status" value="1"/>
</dbReference>
<evidence type="ECO:0000313" key="8">
    <source>
        <dbReference type="Proteomes" id="UP000053424"/>
    </source>
</evidence>
<gene>
    <name evidence="7" type="ORF">M413DRAFT_62817</name>
</gene>
<dbReference type="PROSITE" id="PS00455">
    <property type="entry name" value="AMP_BINDING"/>
    <property type="match status" value="1"/>
</dbReference>
<keyword evidence="4" id="KW-0443">Lipid metabolism</keyword>
<evidence type="ECO:0000259" key="5">
    <source>
        <dbReference type="Pfam" id="PF00501"/>
    </source>
</evidence>
<evidence type="ECO:0008006" key="9">
    <source>
        <dbReference type="Google" id="ProtNLM"/>
    </source>
</evidence>
<dbReference type="Gene3D" id="3.30.300.30">
    <property type="match status" value="1"/>
</dbReference>
<dbReference type="Pfam" id="PF00501">
    <property type="entry name" value="AMP-binding"/>
    <property type="match status" value="1"/>
</dbReference>
<dbReference type="InterPro" id="IPR020845">
    <property type="entry name" value="AMP-binding_CS"/>
</dbReference>
<evidence type="ECO:0000256" key="2">
    <source>
        <dbReference type="ARBA" id="ARBA00022598"/>
    </source>
</evidence>
<accession>A0A0C3CH40</accession>
<evidence type="ECO:0000256" key="1">
    <source>
        <dbReference type="ARBA" id="ARBA00006432"/>
    </source>
</evidence>
<protein>
    <recommendedName>
        <fullName evidence="9">AMP-dependent synthetase/ligase domain-containing protein</fullName>
    </recommendedName>
</protein>
<dbReference type="InterPro" id="IPR000873">
    <property type="entry name" value="AMP-dep_synth/lig_dom"/>
</dbReference>
<keyword evidence="3" id="KW-0276">Fatty acid metabolism</keyword>
<dbReference type="AlphaFoldDB" id="A0A0C3CH40"/>
<feature type="non-terminal residue" evidence="7">
    <location>
        <position position="538"/>
    </location>
</feature>
<reference evidence="8" key="2">
    <citation type="submission" date="2015-01" db="EMBL/GenBank/DDBJ databases">
        <title>Evolutionary Origins and Diversification of the Mycorrhizal Mutualists.</title>
        <authorList>
            <consortium name="DOE Joint Genome Institute"/>
            <consortium name="Mycorrhizal Genomics Consortium"/>
            <person name="Kohler A."/>
            <person name="Kuo A."/>
            <person name="Nagy L.G."/>
            <person name="Floudas D."/>
            <person name="Copeland A."/>
            <person name="Barry K.W."/>
            <person name="Cichocki N."/>
            <person name="Veneault-Fourrey C."/>
            <person name="LaButti K."/>
            <person name="Lindquist E.A."/>
            <person name="Lipzen A."/>
            <person name="Lundell T."/>
            <person name="Morin E."/>
            <person name="Murat C."/>
            <person name="Riley R."/>
            <person name="Ohm R."/>
            <person name="Sun H."/>
            <person name="Tunlid A."/>
            <person name="Henrissat B."/>
            <person name="Grigoriev I.V."/>
            <person name="Hibbett D.S."/>
            <person name="Martin F."/>
        </authorList>
    </citation>
    <scope>NUCLEOTIDE SEQUENCE [LARGE SCALE GENOMIC DNA]</scope>
    <source>
        <strain evidence="8">h7</strain>
    </source>
</reference>
<dbReference type="Pfam" id="PF13193">
    <property type="entry name" value="AMP-binding_C"/>
    <property type="match status" value="1"/>
</dbReference>
<feature type="domain" description="AMP-dependent synthetase/ligase" evidence="5">
    <location>
        <begin position="9"/>
        <end position="392"/>
    </location>
</feature>
<dbReference type="GO" id="GO:0006631">
    <property type="term" value="P:fatty acid metabolic process"/>
    <property type="evidence" value="ECO:0007669"/>
    <property type="project" value="UniProtKB-KW"/>
</dbReference>
<dbReference type="PANTHER" id="PTHR43859:SF4">
    <property type="entry name" value="BUTANOATE--COA LIGASE AAE1-RELATED"/>
    <property type="match status" value="1"/>
</dbReference>
<dbReference type="InterPro" id="IPR025110">
    <property type="entry name" value="AMP-bd_C"/>
</dbReference>
<sequence length="538" mass="59391">QNPLTFILRAAQIYPDKVALVHTDVEHPVVYTFAVWTQRIQNLAYALLKAGIKPGDRVGVIAPNSTFPTPIGSHAHHGIIAARAVITPINTRLKPSEVEYIIEHSGCKLLLVDYESLHLVKGTKVPVIISKDSGRAGDPYEDFLSEGRRFSQEKGWFGLDAEQDENSAAVLCYTSGTTGRPKGVLTTLRGSYLAALANAFEGQMNRFSTYLWILPMFHAAGWTYPWANVFAFATQITLRTVNYEHIWNHFQNSGVTHYCAAPTVQIGIVHDPHAKKPPQPITAIIAGAAPTAHLIAELENTGIRPVHVYGLTETYGPFTRNYEQPSWLTLNLEQRARLIAQQGHAFATAEAARVVYASPDGTGDGPLKDVPRDGKTVGEIVTRGNIVMKEYFRDPEATKKAFQGGSFHTGDLAVMHPNGCIAIMDRSKDIIISGGENASSLAIEQELASHPHVLEVSVVARNHNKWGERPMAFVVLHPHHTLTWKGRHDEFSKQLKEFAKARLPGFACPEWVEIVPELPKTSTGKILKLELRKLVAKL</sequence>
<evidence type="ECO:0000256" key="3">
    <source>
        <dbReference type="ARBA" id="ARBA00022832"/>
    </source>
</evidence>